<dbReference type="PROSITE" id="PS50089">
    <property type="entry name" value="ZF_RING_2"/>
    <property type="match status" value="1"/>
</dbReference>
<comment type="caution">
    <text evidence="19">The sequence shown here is derived from an EMBL/GenBank/DDBJ whole genome shotgun (WGS) entry which is preliminary data.</text>
</comment>
<dbReference type="InterPro" id="IPR014001">
    <property type="entry name" value="Helicase_ATP-bd"/>
</dbReference>
<feature type="domain" description="RING-type" evidence="16">
    <location>
        <begin position="859"/>
        <end position="899"/>
    </location>
</feature>
<dbReference type="GO" id="GO:0003676">
    <property type="term" value="F:nucleic acid binding"/>
    <property type="evidence" value="ECO:0007669"/>
    <property type="project" value="InterPro"/>
</dbReference>
<evidence type="ECO:0000259" key="18">
    <source>
        <dbReference type="PROSITE" id="PS51194"/>
    </source>
</evidence>
<dbReference type="Gene3D" id="3.30.40.10">
    <property type="entry name" value="Zinc/RING finger domain, C3HC4 (zinc finger)"/>
    <property type="match status" value="1"/>
</dbReference>
<dbReference type="InterPro" id="IPR038718">
    <property type="entry name" value="SNF2-like_sf"/>
</dbReference>
<evidence type="ECO:0000256" key="4">
    <source>
        <dbReference type="ARBA" id="ARBA00022741"/>
    </source>
</evidence>
<feature type="region of interest" description="Disordered" evidence="15">
    <location>
        <begin position="1"/>
        <end position="24"/>
    </location>
</feature>
<comment type="subcellular location">
    <subcellularLocation>
        <location evidence="1">Nucleus</location>
    </subcellularLocation>
</comment>
<dbReference type="PROSITE" id="PS51192">
    <property type="entry name" value="HELICASE_ATP_BIND_1"/>
    <property type="match status" value="1"/>
</dbReference>
<evidence type="ECO:0000256" key="9">
    <source>
        <dbReference type="ARBA" id="ARBA00022833"/>
    </source>
</evidence>
<feature type="compositionally biased region" description="Basic and acidic residues" evidence="15">
    <location>
        <begin position="1"/>
        <end position="16"/>
    </location>
</feature>
<dbReference type="GO" id="GO:0005524">
    <property type="term" value="F:ATP binding"/>
    <property type="evidence" value="ECO:0007669"/>
    <property type="project" value="UniProtKB-KW"/>
</dbReference>
<keyword evidence="8" id="KW-0347">Helicase</keyword>
<dbReference type="InterPro" id="IPR049730">
    <property type="entry name" value="SNF2/RAD54-like_C"/>
</dbReference>
<evidence type="ECO:0000313" key="20">
    <source>
        <dbReference type="Proteomes" id="UP000091857"/>
    </source>
</evidence>
<dbReference type="InterPro" id="IPR050628">
    <property type="entry name" value="SNF2_RAD54_helicase_TF"/>
</dbReference>
<evidence type="ECO:0000256" key="8">
    <source>
        <dbReference type="ARBA" id="ARBA00022806"/>
    </source>
</evidence>
<dbReference type="Pfam" id="PF00271">
    <property type="entry name" value="Helicase_C"/>
    <property type="match status" value="1"/>
</dbReference>
<organism evidence="19 20">
    <name type="scientific">Manihot esculenta</name>
    <name type="common">Cassava</name>
    <name type="synonym">Jatropha manihot</name>
    <dbReference type="NCBI Taxonomy" id="3983"/>
    <lineage>
        <taxon>Eukaryota</taxon>
        <taxon>Viridiplantae</taxon>
        <taxon>Streptophyta</taxon>
        <taxon>Embryophyta</taxon>
        <taxon>Tracheophyta</taxon>
        <taxon>Spermatophyta</taxon>
        <taxon>Magnoliopsida</taxon>
        <taxon>eudicotyledons</taxon>
        <taxon>Gunneridae</taxon>
        <taxon>Pentapetalae</taxon>
        <taxon>rosids</taxon>
        <taxon>fabids</taxon>
        <taxon>Malpighiales</taxon>
        <taxon>Euphorbiaceae</taxon>
        <taxon>Crotonoideae</taxon>
        <taxon>Manihoteae</taxon>
        <taxon>Manihot</taxon>
    </lineage>
</organism>
<dbReference type="PROSITE" id="PS51194">
    <property type="entry name" value="HELICASE_CTER"/>
    <property type="match status" value="1"/>
</dbReference>
<keyword evidence="3" id="KW-0479">Metal-binding</keyword>
<dbReference type="GO" id="GO:0006325">
    <property type="term" value="P:chromatin organization"/>
    <property type="evidence" value="ECO:0007669"/>
    <property type="project" value="UniProtKB-KW"/>
</dbReference>
<dbReference type="Proteomes" id="UP000091857">
    <property type="component" value="Chromosome 15"/>
</dbReference>
<dbReference type="AlphaFoldDB" id="A0A2C9UCI9"/>
<dbReference type="GO" id="GO:0004386">
    <property type="term" value="F:helicase activity"/>
    <property type="evidence" value="ECO:0007669"/>
    <property type="project" value="UniProtKB-KW"/>
</dbReference>
<dbReference type="SUPFAM" id="SSF57850">
    <property type="entry name" value="RING/U-box"/>
    <property type="match status" value="1"/>
</dbReference>
<dbReference type="CDD" id="cd18008">
    <property type="entry name" value="DEXDc_SHPRH-like"/>
    <property type="match status" value="1"/>
</dbReference>
<dbReference type="InterPro" id="IPR013083">
    <property type="entry name" value="Znf_RING/FYVE/PHD"/>
</dbReference>
<dbReference type="Gramene" id="Manes.15G038300.1.v8.1">
    <property type="protein sequence ID" value="Manes.15G038300.1.v8.1.CDS"/>
    <property type="gene ID" value="Manes.15G038300.v8.1"/>
</dbReference>
<dbReference type="Pfam" id="PF00176">
    <property type="entry name" value="SNF2-rel_dom"/>
    <property type="match status" value="1"/>
</dbReference>
<dbReference type="CDD" id="cd16449">
    <property type="entry name" value="RING-HC"/>
    <property type="match status" value="1"/>
</dbReference>
<dbReference type="SUPFAM" id="SSF52540">
    <property type="entry name" value="P-loop containing nucleoside triphosphate hydrolases"/>
    <property type="match status" value="2"/>
</dbReference>
<keyword evidence="4" id="KW-0547">Nucleotide-binding</keyword>
<dbReference type="GO" id="GO:0006281">
    <property type="term" value="P:DNA repair"/>
    <property type="evidence" value="ECO:0000318"/>
    <property type="project" value="GO_Central"/>
</dbReference>
<evidence type="ECO:0000256" key="12">
    <source>
        <dbReference type="ARBA" id="ARBA00023204"/>
    </source>
</evidence>
<dbReference type="OrthoDB" id="448448at2759"/>
<keyword evidence="12" id="KW-0234">DNA repair</keyword>
<comment type="similarity">
    <text evidence="2">Belongs to the SNF2/RAD54 helicase family. RAD16 subfamily.</text>
</comment>
<feature type="region of interest" description="Disordered" evidence="15">
    <location>
        <begin position="62"/>
        <end position="99"/>
    </location>
</feature>
<evidence type="ECO:0000256" key="1">
    <source>
        <dbReference type="ARBA" id="ARBA00004123"/>
    </source>
</evidence>
<dbReference type="SMART" id="SM00184">
    <property type="entry name" value="RING"/>
    <property type="match status" value="1"/>
</dbReference>
<reference evidence="20" key="1">
    <citation type="journal article" date="2016" name="Nat. Biotechnol.">
        <title>Sequencing wild and cultivated cassava and related species reveals extensive interspecific hybridization and genetic diversity.</title>
        <authorList>
            <person name="Bredeson J.V."/>
            <person name="Lyons J.B."/>
            <person name="Prochnik S.E."/>
            <person name="Wu G.A."/>
            <person name="Ha C.M."/>
            <person name="Edsinger-Gonzales E."/>
            <person name="Grimwood J."/>
            <person name="Schmutz J."/>
            <person name="Rabbi I.Y."/>
            <person name="Egesi C."/>
            <person name="Nauluvula P."/>
            <person name="Lebot V."/>
            <person name="Ndunguru J."/>
            <person name="Mkamilo G."/>
            <person name="Bart R.S."/>
            <person name="Setter T.L."/>
            <person name="Gleadow R.M."/>
            <person name="Kulakow P."/>
            <person name="Ferguson M.E."/>
            <person name="Rounsley S."/>
            <person name="Rokhsar D.S."/>
        </authorList>
    </citation>
    <scope>NUCLEOTIDE SEQUENCE [LARGE SCALE GENOMIC DNA]</scope>
    <source>
        <strain evidence="20">cv. AM560-2</strain>
    </source>
</reference>
<dbReference type="Pfam" id="PF00097">
    <property type="entry name" value="zf-C3HC4"/>
    <property type="match status" value="1"/>
</dbReference>
<dbReference type="InterPro" id="IPR000330">
    <property type="entry name" value="SNF2_N"/>
</dbReference>
<evidence type="ECO:0000256" key="7">
    <source>
        <dbReference type="ARBA" id="ARBA00022801"/>
    </source>
</evidence>
<dbReference type="PANTHER" id="PTHR45626">
    <property type="entry name" value="TRANSCRIPTION TERMINATION FACTOR 2-RELATED"/>
    <property type="match status" value="1"/>
</dbReference>
<dbReference type="FunFam" id="3.40.50.10810:FF:000089">
    <property type="entry name" value="DNA repair protein RAD5B"/>
    <property type="match status" value="1"/>
</dbReference>
<evidence type="ECO:0000256" key="14">
    <source>
        <dbReference type="PROSITE-ProRule" id="PRU00175"/>
    </source>
</evidence>
<dbReference type="Pfam" id="PF08797">
    <property type="entry name" value="HIRAN"/>
    <property type="match status" value="1"/>
</dbReference>
<dbReference type="InterPro" id="IPR018957">
    <property type="entry name" value="Znf_C3HC4_RING-type"/>
</dbReference>
<dbReference type="InterPro" id="IPR014905">
    <property type="entry name" value="HIRAN"/>
</dbReference>
<feature type="region of interest" description="Disordered" evidence="15">
    <location>
        <begin position="535"/>
        <end position="555"/>
    </location>
</feature>
<dbReference type="STRING" id="3983.A0A2C9UCI9"/>
<evidence type="ECO:0000256" key="5">
    <source>
        <dbReference type="ARBA" id="ARBA00022763"/>
    </source>
</evidence>
<keyword evidence="20" id="KW-1185">Reference proteome</keyword>
<dbReference type="GO" id="GO:0016818">
    <property type="term" value="F:hydrolase activity, acting on acid anhydrides, in phosphorus-containing anhydrides"/>
    <property type="evidence" value="ECO:0007669"/>
    <property type="project" value="InterPro"/>
</dbReference>
<feature type="domain" description="Helicase C-terminal" evidence="18">
    <location>
        <begin position="929"/>
        <end position="1096"/>
    </location>
</feature>
<name>A0A2C9UCI9_MANES</name>
<evidence type="ECO:0000313" key="19">
    <source>
        <dbReference type="EMBL" id="OAY28066.1"/>
    </source>
</evidence>
<protein>
    <recommendedName>
        <fullName evidence="21">RING-type domain-containing protein</fullName>
    </recommendedName>
</protein>
<evidence type="ECO:0000256" key="10">
    <source>
        <dbReference type="ARBA" id="ARBA00022840"/>
    </source>
</evidence>
<dbReference type="GO" id="GO:0008094">
    <property type="term" value="F:ATP-dependent activity, acting on DNA"/>
    <property type="evidence" value="ECO:0000318"/>
    <property type="project" value="GO_Central"/>
</dbReference>
<dbReference type="EMBL" id="CM004401">
    <property type="protein sequence ID" value="OAY28066.1"/>
    <property type="molecule type" value="Genomic_DNA"/>
</dbReference>
<dbReference type="CDD" id="cd18793">
    <property type="entry name" value="SF2_C_SNF"/>
    <property type="match status" value="1"/>
</dbReference>
<dbReference type="Gene3D" id="3.40.50.300">
    <property type="entry name" value="P-loop containing nucleotide triphosphate hydrolases"/>
    <property type="match status" value="1"/>
</dbReference>
<evidence type="ECO:0000256" key="15">
    <source>
        <dbReference type="SAM" id="MobiDB-lite"/>
    </source>
</evidence>
<sequence length="1096" mass="124842">MEILPKEEEGEVRKIPSYDSGTHDGAIAVKRAVTSTGVRVSIEIKQEGSQELEASTLKADTRVKEEVTVEGPDTRKQEEKPESKLPIFPESYEPKEGKSDGFKEKCVVKEVKKEPEDLEIKVKEEPDVCKAEVKLESNQPFFLSSPRGMPFKEYCEFTERKSNGGTQNGTVKEEPDVVVMEMPRVLFDRYSRRQNPKNVKQEMVEDTMINGIKVEDGDFPEEADWYLVGRTMVIGLSTSKGRKLVDNEIVNFVFPNTNMRFNSQWIVRFSTKRYGEIGRLPMEWSKCVVPLVNSTKVKVLGRCVAAPPSLHIMQEIMLYVSFYIHKSIFTDLDKSTRRLETTSNIDSTIHPLLTLFKLLKITPYQKAEFTPEELDSRKRSLNLEGEDEAAAMLSLAKRRKGCQQYPEPNKDEQAISESSLNKLVGAAEIYNLEEMEPPSSLICQLKPYQKQALYWMSEAERGLDAEKAAETLHPCWAAYRICDERASSIYLNIFSGEATTQFPTATQMARGGILADAMGLGKTVMTIALILARPGKGSTDSQESTNNKKERTSSKAKGGTLIVCPMALLGQWKDELETHSEPESISIFIHYGGERTNDSRIISGYDVVLTTYGVLAAAYKSDLENSIFHRVDWYRVVLDEAHSIKSWKTVAAQAAFSLSSHCRWCLTGTPLQNSLEDLYSLLCFLHVEPWCNWAWWNKLIQRPYENGDPRGLKLIKAILRPLMLRRTKDTKDKAGRPILVLPPTDIQIIECEHSEAEHDFYDALFRRSKVQFDQFVAQGKVLHNYASILELLLRLRQCCNHPFLVMSRADSQQYADLSKLARRFLETNANSAAPGQTGPTRAYVEEVVEGIRRGENTECPICMEYADDPVLTPCAHRMCRECILSSWRTPTTGLCPICRTVLKKTELITCPTENKFRVDVEKNWKESSKVSKLLECLEGIRRSGSGEKSIVFSQWTSFLDLLEIPLRRRRIGFLRFDGKLVQKQRERVLNEFNETKEKTVMLMSLRAGGVGLNLTAASNVFLMDPWWNPAVEEQAIMRIHRIGQKRTVTVRRFIVKDTVEERMQQVQARKQRMIAGALTDEEVRSARIEELKMLFR</sequence>
<dbReference type="PROSITE" id="PS00518">
    <property type="entry name" value="ZF_RING_1"/>
    <property type="match status" value="1"/>
</dbReference>
<dbReference type="InterPro" id="IPR017907">
    <property type="entry name" value="Znf_RING_CS"/>
</dbReference>
<keyword evidence="5" id="KW-0227">DNA damage</keyword>
<keyword evidence="11" id="KW-0156">Chromatin regulator</keyword>
<dbReference type="InterPro" id="IPR001841">
    <property type="entry name" value="Znf_RING"/>
</dbReference>
<feature type="domain" description="Helicase ATP-binding" evidence="17">
    <location>
        <begin position="503"/>
        <end position="688"/>
    </location>
</feature>
<evidence type="ECO:0000256" key="11">
    <source>
        <dbReference type="ARBA" id="ARBA00022853"/>
    </source>
</evidence>
<dbReference type="InterPro" id="IPR027417">
    <property type="entry name" value="P-loop_NTPase"/>
</dbReference>
<keyword evidence="7" id="KW-0378">Hydrolase</keyword>
<evidence type="ECO:0000256" key="6">
    <source>
        <dbReference type="ARBA" id="ARBA00022771"/>
    </source>
</evidence>
<dbReference type="SMART" id="SM00490">
    <property type="entry name" value="HELICc"/>
    <property type="match status" value="1"/>
</dbReference>
<dbReference type="SMART" id="SM00910">
    <property type="entry name" value="HIRAN"/>
    <property type="match status" value="1"/>
</dbReference>
<accession>A0A2C9UCI9</accession>
<dbReference type="InterPro" id="IPR001650">
    <property type="entry name" value="Helicase_C-like"/>
</dbReference>
<evidence type="ECO:0000259" key="16">
    <source>
        <dbReference type="PROSITE" id="PS50089"/>
    </source>
</evidence>
<dbReference type="Gene3D" id="3.40.50.10810">
    <property type="entry name" value="Tandem AAA-ATPase domain"/>
    <property type="match status" value="1"/>
</dbReference>
<evidence type="ECO:0000256" key="3">
    <source>
        <dbReference type="ARBA" id="ARBA00022723"/>
    </source>
</evidence>
<evidence type="ECO:0000259" key="17">
    <source>
        <dbReference type="PROSITE" id="PS51192"/>
    </source>
</evidence>
<keyword evidence="9" id="KW-0862">Zinc</keyword>
<dbReference type="GO" id="GO:0005634">
    <property type="term" value="C:nucleus"/>
    <property type="evidence" value="ECO:0000318"/>
    <property type="project" value="GO_Central"/>
</dbReference>
<dbReference type="GO" id="GO:0008270">
    <property type="term" value="F:zinc ion binding"/>
    <property type="evidence" value="ECO:0007669"/>
    <property type="project" value="UniProtKB-KW"/>
</dbReference>
<proteinExistence type="inferred from homology"/>
<evidence type="ECO:0008006" key="21">
    <source>
        <dbReference type="Google" id="ProtNLM"/>
    </source>
</evidence>
<keyword evidence="13" id="KW-0539">Nucleus</keyword>
<feature type="compositionally biased region" description="Basic and acidic residues" evidence="15">
    <location>
        <begin position="62"/>
        <end position="83"/>
    </location>
</feature>
<evidence type="ECO:0000256" key="2">
    <source>
        <dbReference type="ARBA" id="ARBA00008438"/>
    </source>
</evidence>
<dbReference type="OMA" id="LTSHCRW"/>
<keyword evidence="10" id="KW-0067">ATP-binding</keyword>
<dbReference type="PANTHER" id="PTHR45626:SF22">
    <property type="entry name" value="DNA REPAIR PROTEIN RAD5"/>
    <property type="match status" value="1"/>
</dbReference>
<keyword evidence="6 14" id="KW-0863">Zinc-finger</keyword>
<gene>
    <name evidence="19" type="ORF">MANES_15G038300v8</name>
</gene>
<dbReference type="SMART" id="SM00487">
    <property type="entry name" value="DEXDc"/>
    <property type="match status" value="1"/>
</dbReference>
<evidence type="ECO:0000256" key="13">
    <source>
        <dbReference type="ARBA" id="ARBA00023242"/>
    </source>
</evidence>